<reference evidence="1 2" key="1">
    <citation type="journal article" date="2012" name="PLoS Pathog.">
        <title>Diverse lifestyles and strategies of plant pathogenesis encoded in the genomes of eighteen Dothideomycetes fungi.</title>
        <authorList>
            <person name="Ohm R.A."/>
            <person name="Feau N."/>
            <person name="Henrissat B."/>
            <person name="Schoch C.L."/>
            <person name="Horwitz B.A."/>
            <person name="Barry K.W."/>
            <person name="Condon B.J."/>
            <person name="Copeland A.C."/>
            <person name="Dhillon B."/>
            <person name="Glaser F."/>
            <person name="Hesse C.N."/>
            <person name="Kosti I."/>
            <person name="LaButti K."/>
            <person name="Lindquist E.A."/>
            <person name="Lucas S."/>
            <person name="Salamov A.A."/>
            <person name="Bradshaw R.E."/>
            <person name="Ciuffetti L."/>
            <person name="Hamelin R.C."/>
            <person name="Kema G.H.J."/>
            <person name="Lawrence C."/>
            <person name="Scott J.A."/>
            <person name="Spatafora J.W."/>
            <person name="Turgeon B.G."/>
            <person name="de Wit P.J.G.M."/>
            <person name="Zhong S."/>
            <person name="Goodwin S.B."/>
            <person name="Grigoriev I.V."/>
        </authorList>
    </citation>
    <scope>NUCLEOTIDE SEQUENCE [LARGE SCALE GENOMIC DNA]</scope>
    <source>
        <strain evidence="2">28A</strain>
    </source>
</reference>
<name>R0IKV2_EXST2</name>
<protein>
    <submittedName>
        <fullName evidence="1">Uncharacterized protein</fullName>
    </submittedName>
</protein>
<dbReference type="AlphaFoldDB" id="R0IKV2"/>
<proteinExistence type="predicted"/>
<accession>R0IKV2</accession>
<dbReference type="OrthoDB" id="3690291at2759"/>
<dbReference type="Proteomes" id="UP000016935">
    <property type="component" value="Unassembled WGS sequence"/>
</dbReference>
<reference evidence="1 2" key="2">
    <citation type="journal article" date="2013" name="PLoS Genet.">
        <title>Comparative genome structure, secondary metabolite, and effector coding capacity across Cochliobolus pathogens.</title>
        <authorList>
            <person name="Condon B.J."/>
            <person name="Leng Y."/>
            <person name="Wu D."/>
            <person name="Bushley K.E."/>
            <person name="Ohm R.A."/>
            <person name="Otillar R."/>
            <person name="Martin J."/>
            <person name="Schackwitz W."/>
            <person name="Grimwood J."/>
            <person name="MohdZainudin N."/>
            <person name="Xue C."/>
            <person name="Wang R."/>
            <person name="Manning V.A."/>
            <person name="Dhillon B."/>
            <person name="Tu Z.J."/>
            <person name="Steffenson B.J."/>
            <person name="Salamov A."/>
            <person name="Sun H."/>
            <person name="Lowry S."/>
            <person name="LaButti K."/>
            <person name="Han J."/>
            <person name="Copeland A."/>
            <person name="Lindquist E."/>
            <person name="Barry K."/>
            <person name="Schmutz J."/>
            <person name="Baker S.E."/>
            <person name="Ciuffetti L.M."/>
            <person name="Grigoriev I.V."/>
            <person name="Zhong S."/>
            <person name="Turgeon B.G."/>
        </authorList>
    </citation>
    <scope>NUCLEOTIDE SEQUENCE [LARGE SCALE GENOMIC DNA]</scope>
    <source>
        <strain evidence="2">28A</strain>
    </source>
</reference>
<dbReference type="RefSeq" id="XP_008026646.1">
    <property type="nucleotide sequence ID" value="XM_008028455.1"/>
</dbReference>
<evidence type="ECO:0000313" key="1">
    <source>
        <dbReference type="EMBL" id="EOA85690.1"/>
    </source>
</evidence>
<dbReference type="GeneID" id="19405326"/>
<keyword evidence="2" id="KW-1185">Reference proteome</keyword>
<gene>
    <name evidence="1" type="ORF">SETTUDRAFT_66551</name>
</gene>
<dbReference type="HOGENOM" id="CLU_1375191_0_0_1"/>
<dbReference type="STRING" id="671987.R0IKV2"/>
<dbReference type="EMBL" id="KB908648">
    <property type="protein sequence ID" value="EOA85690.1"/>
    <property type="molecule type" value="Genomic_DNA"/>
</dbReference>
<feature type="non-terminal residue" evidence="1">
    <location>
        <position position="186"/>
    </location>
</feature>
<evidence type="ECO:0000313" key="2">
    <source>
        <dbReference type="Proteomes" id="UP000016935"/>
    </source>
</evidence>
<feature type="non-terminal residue" evidence="1">
    <location>
        <position position="1"/>
    </location>
</feature>
<organism evidence="1 2">
    <name type="scientific">Exserohilum turcicum (strain 28A)</name>
    <name type="common">Northern leaf blight fungus</name>
    <name type="synonym">Setosphaeria turcica</name>
    <dbReference type="NCBI Taxonomy" id="671987"/>
    <lineage>
        <taxon>Eukaryota</taxon>
        <taxon>Fungi</taxon>
        <taxon>Dikarya</taxon>
        <taxon>Ascomycota</taxon>
        <taxon>Pezizomycotina</taxon>
        <taxon>Dothideomycetes</taxon>
        <taxon>Pleosporomycetidae</taxon>
        <taxon>Pleosporales</taxon>
        <taxon>Pleosporineae</taxon>
        <taxon>Pleosporaceae</taxon>
        <taxon>Exserohilum</taxon>
    </lineage>
</organism>
<sequence length="186" mass="21475">WLHRAGWKRHLKGLDRVWLLDMAQTPSHHERALQDVCWAAEMVIWRAQQVSHSGVVGMPAMMHINRREYGTTSNEKPFNASQTEPTMKKYRTVWLQIIAYIWRTYKLPIVQPDSSDEVQGRRPPYRLTREQKACLEEMQDLTGEDEPLDAEDAEALQDQVLAFMLALLDHKLASSEFETGLISGMA</sequence>